<evidence type="ECO:0000313" key="3">
    <source>
        <dbReference type="EMBL" id="PRY93517.1"/>
    </source>
</evidence>
<evidence type="ECO:0000256" key="1">
    <source>
        <dbReference type="ARBA" id="ARBA00022801"/>
    </source>
</evidence>
<protein>
    <submittedName>
        <fullName evidence="3">Phosphohistidine phosphatase</fullName>
    </submittedName>
</protein>
<dbReference type="PANTHER" id="PTHR20935:SF1">
    <property type="entry name" value="SLL1549 PROTEIN"/>
    <property type="match status" value="1"/>
</dbReference>
<dbReference type="SUPFAM" id="SSF53254">
    <property type="entry name" value="Phosphoglycerate mutase-like"/>
    <property type="match status" value="1"/>
</dbReference>
<dbReference type="InterPro" id="IPR013078">
    <property type="entry name" value="His_Pase_superF_clade-1"/>
</dbReference>
<organism evidence="3 4">
    <name type="scientific">Hasllibacter halocynthiae</name>
    <dbReference type="NCBI Taxonomy" id="595589"/>
    <lineage>
        <taxon>Bacteria</taxon>
        <taxon>Pseudomonadati</taxon>
        <taxon>Pseudomonadota</taxon>
        <taxon>Alphaproteobacteria</taxon>
        <taxon>Rhodobacterales</taxon>
        <taxon>Roseobacteraceae</taxon>
        <taxon>Hasllibacter</taxon>
    </lineage>
</organism>
<comment type="caution">
    <text evidence="3">The sequence shown here is derived from an EMBL/GenBank/DDBJ whole genome shotgun (WGS) entry which is preliminary data.</text>
</comment>
<dbReference type="Gene3D" id="3.40.50.1240">
    <property type="entry name" value="Phosphoglycerate mutase-like"/>
    <property type="match status" value="1"/>
</dbReference>
<sequence>MSRTLILIRHAKSDRAATGPDHNRPLAQRGRRQAPLMGAWLAGNGWVPGRALVSTAARAAETWGRIAPALGKPPRTDLEALYHAPPQAILDALAGSPEEAVAVVAHNPGLAELAARLVRAAPDHPRFQDFPTAATLAVRFDAPAWSGALRGTGEVLGFAVPADLEQGIGPAGEARRGDQ</sequence>
<evidence type="ECO:0000256" key="2">
    <source>
        <dbReference type="SAM" id="MobiDB-lite"/>
    </source>
</evidence>
<dbReference type="Proteomes" id="UP000238801">
    <property type="component" value="Unassembled WGS sequence"/>
</dbReference>
<dbReference type="CDD" id="cd07067">
    <property type="entry name" value="HP_PGM_like"/>
    <property type="match status" value="1"/>
</dbReference>
<dbReference type="OrthoDB" id="9810154at2"/>
<feature type="region of interest" description="Disordered" evidence="2">
    <location>
        <begin position="11"/>
        <end position="31"/>
    </location>
</feature>
<dbReference type="Pfam" id="PF00300">
    <property type="entry name" value="His_Phos_1"/>
    <property type="match status" value="1"/>
</dbReference>
<dbReference type="InterPro" id="IPR051021">
    <property type="entry name" value="Mito_Ser/Thr_phosphatase"/>
</dbReference>
<accession>A0A2T0X3M7</accession>
<name>A0A2T0X3M7_9RHOB</name>
<keyword evidence="4" id="KW-1185">Reference proteome</keyword>
<reference evidence="3 4" key="1">
    <citation type="submission" date="2018-03" db="EMBL/GenBank/DDBJ databases">
        <title>Genomic Encyclopedia of Archaeal and Bacterial Type Strains, Phase II (KMG-II): from individual species to whole genera.</title>
        <authorList>
            <person name="Goeker M."/>
        </authorList>
    </citation>
    <scope>NUCLEOTIDE SEQUENCE [LARGE SCALE GENOMIC DNA]</scope>
    <source>
        <strain evidence="3 4">DSM 29318</strain>
    </source>
</reference>
<gene>
    <name evidence="3" type="ORF">BCF33_2388</name>
</gene>
<dbReference type="InterPro" id="IPR029033">
    <property type="entry name" value="His_PPase_superfam"/>
</dbReference>
<dbReference type="PANTHER" id="PTHR20935">
    <property type="entry name" value="PHOSPHOGLYCERATE MUTASE-RELATED"/>
    <property type="match status" value="1"/>
</dbReference>
<proteinExistence type="predicted"/>
<dbReference type="EMBL" id="PVTT01000002">
    <property type="protein sequence ID" value="PRY93517.1"/>
    <property type="molecule type" value="Genomic_DNA"/>
</dbReference>
<dbReference type="AlphaFoldDB" id="A0A2T0X3M7"/>
<dbReference type="GO" id="GO:0016787">
    <property type="term" value="F:hydrolase activity"/>
    <property type="evidence" value="ECO:0007669"/>
    <property type="project" value="UniProtKB-KW"/>
</dbReference>
<keyword evidence="1" id="KW-0378">Hydrolase</keyword>
<evidence type="ECO:0000313" key="4">
    <source>
        <dbReference type="Proteomes" id="UP000238801"/>
    </source>
</evidence>
<dbReference type="RefSeq" id="WP_106161104.1">
    <property type="nucleotide sequence ID" value="NZ_PVTT01000002.1"/>
</dbReference>
<dbReference type="SMART" id="SM00855">
    <property type="entry name" value="PGAM"/>
    <property type="match status" value="1"/>
</dbReference>